<dbReference type="Pfam" id="PF08239">
    <property type="entry name" value="SH3_3"/>
    <property type="match status" value="1"/>
</dbReference>
<keyword evidence="6" id="KW-1185">Reference proteome</keyword>
<evidence type="ECO:0000256" key="1">
    <source>
        <dbReference type="PROSITE-ProRule" id="PRU00339"/>
    </source>
</evidence>
<evidence type="ECO:0000313" key="6">
    <source>
        <dbReference type="Proteomes" id="UP000605676"/>
    </source>
</evidence>
<accession>A0ABS1HFM5</accession>
<dbReference type="PROSITE" id="PS50293">
    <property type="entry name" value="TPR_REGION"/>
    <property type="match status" value="1"/>
</dbReference>
<evidence type="ECO:0000256" key="3">
    <source>
        <dbReference type="SAM" id="SignalP"/>
    </source>
</evidence>
<sequence>MMKQLYILFLVCLSVGAVYGQDDRLQEGNAQYSDGNFQMAIDTYKGILSTGVESGTLYFNLGNAYYKNGELSNAILNYERALLLKPHDKDIKYNLELAYSQTTDKIESVDEFFLSKWVIDFRNKATSDTWAFIGVACFILTLIMGALFFFSRSVILKKAGFYLGVGLLVGSLVTLTFSYRQKSKLVNRNYAIVFSPSLTVKSSPDASGTEIFILHEGTKVKIVSTLGQWKEIEIADGTVGWVEETSITII</sequence>
<keyword evidence="2" id="KW-1133">Transmembrane helix</keyword>
<keyword evidence="2" id="KW-0472">Membrane</keyword>
<dbReference type="SMART" id="SM00028">
    <property type="entry name" value="TPR"/>
    <property type="match status" value="1"/>
</dbReference>
<dbReference type="Gene3D" id="2.30.30.40">
    <property type="entry name" value="SH3 Domains"/>
    <property type="match status" value="1"/>
</dbReference>
<keyword evidence="1" id="KW-0802">TPR repeat</keyword>
<organism evidence="5 6">
    <name type="scientific">Carboxylicivirga marina</name>
    <dbReference type="NCBI Taxonomy" id="2800988"/>
    <lineage>
        <taxon>Bacteria</taxon>
        <taxon>Pseudomonadati</taxon>
        <taxon>Bacteroidota</taxon>
        <taxon>Bacteroidia</taxon>
        <taxon>Marinilabiliales</taxon>
        <taxon>Marinilabiliaceae</taxon>
        <taxon>Carboxylicivirga</taxon>
    </lineage>
</organism>
<keyword evidence="3" id="KW-0732">Signal</keyword>
<reference evidence="5 6" key="1">
    <citation type="submission" date="2021-01" db="EMBL/GenBank/DDBJ databases">
        <title>Carboxyliciviraga sp.nov., isolated from coastal sediments.</title>
        <authorList>
            <person name="Lu D."/>
            <person name="Zhang T."/>
        </authorList>
    </citation>
    <scope>NUCLEOTIDE SEQUENCE [LARGE SCALE GENOMIC DNA]</scope>
    <source>
        <strain evidence="5 6">N1Y132</strain>
    </source>
</reference>
<evidence type="ECO:0000313" key="5">
    <source>
        <dbReference type="EMBL" id="MBK3516367.1"/>
    </source>
</evidence>
<feature type="chain" id="PRO_5046305883" evidence="3">
    <location>
        <begin position="21"/>
        <end position="250"/>
    </location>
</feature>
<dbReference type="Proteomes" id="UP000605676">
    <property type="component" value="Unassembled WGS sequence"/>
</dbReference>
<comment type="caution">
    <text evidence="5">The sequence shown here is derived from an EMBL/GenBank/DDBJ whole genome shotgun (WGS) entry which is preliminary data.</text>
</comment>
<keyword evidence="2" id="KW-0812">Transmembrane</keyword>
<feature type="signal peptide" evidence="3">
    <location>
        <begin position="1"/>
        <end position="20"/>
    </location>
</feature>
<dbReference type="Pfam" id="PF00515">
    <property type="entry name" value="TPR_1"/>
    <property type="match status" value="1"/>
</dbReference>
<gene>
    <name evidence="5" type="ORF">JIV24_03375</name>
</gene>
<dbReference type="SUPFAM" id="SSF48452">
    <property type="entry name" value="TPR-like"/>
    <property type="match status" value="1"/>
</dbReference>
<dbReference type="InterPro" id="IPR003646">
    <property type="entry name" value="SH3-like_bac-type"/>
</dbReference>
<feature type="repeat" description="TPR" evidence="1">
    <location>
        <begin position="55"/>
        <end position="88"/>
    </location>
</feature>
<protein>
    <submittedName>
        <fullName evidence="5">Tetratricopeptide repeat protein</fullName>
    </submittedName>
</protein>
<feature type="transmembrane region" description="Helical" evidence="2">
    <location>
        <begin position="161"/>
        <end position="179"/>
    </location>
</feature>
<dbReference type="EMBL" id="JAENRR010000005">
    <property type="protein sequence ID" value="MBK3516367.1"/>
    <property type="molecule type" value="Genomic_DNA"/>
</dbReference>
<evidence type="ECO:0000259" key="4">
    <source>
        <dbReference type="Pfam" id="PF08239"/>
    </source>
</evidence>
<feature type="domain" description="SH3b" evidence="4">
    <location>
        <begin position="197"/>
        <end position="243"/>
    </location>
</feature>
<evidence type="ECO:0000256" key="2">
    <source>
        <dbReference type="SAM" id="Phobius"/>
    </source>
</evidence>
<dbReference type="Gene3D" id="1.25.40.10">
    <property type="entry name" value="Tetratricopeptide repeat domain"/>
    <property type="match status" value="1"/>
</dbReference>
<feature type="transmembrane region" description="Helical" evidence="2">
    <location>
        <begin position="130"/>
        <end position="149"/>
    </location>
</feature>
<dbReference type="InterPro" id="IPR019734">
    <property type="entry name" value="TPR_rpt"/>
</dbReference>
<dbReference type="PROSITE" id="PS50005">
    <property type="entry name" value="TPR"/>
    <property type="match status" value="1"/>
</dbReference>
<proteinExistence type="predicted"/>
<dbReference type="InterPro" id="IPR011990">
    <property type="entry name" value="TPR-like_helical_dom_sf"/>
</dbReference>
<name>A0ABS1HFM5_9BACT</name>